<evidence type="ECO:0000256" key="1">
    <source>
        <dbReference type="ARBA" id="ARBA00001947"/>
    </source>
</evidence>
<dbReference type="PANTHER" id="PTHR10404">
    <property type="entry name" value="N-ACETYLATED-ALPHA-LINKED ACIDIC DIPEPTIDASE"/>
    <property type="match status" value="1"/>
</dbReference>
<dbReference type="Gene3D" id="3.50.30.30">
    <property type="match status" value="1"/>
</dbReference>
<dbReference type="AlphaFoldDB" id="A0AAU9SDM8"/>
<dbReference type="SUPFAM" id="SSF47672">
    <property type="entry name" value="Transferrin receptor-like dimerisation domain"/>
    <property type="match status" value="1"/>
</dbReference>
<keyword evidence="5 18" id="KW-0812">Transmembrane</keyword>
<evidence type="ECO:0000256" key="9">
    <source>
        <dbReference type="ARBA" id="ARBA00022968"/>
    </source>
</evidence>
<feature type="region of interest" description="Disordered" evidence="17">
    <location>
        <begin position="174"/>
        <end position="193"/>
    </location>
</feature>
<keyword evidence="7" id="KW-0378">Hydrolase</keyword>
<keyword evidence="8" id="KW-0862">Zinc</keyword>
<dbReference type="FunFam" id="3.40.630.10:FF:000164">
    <property type="entry name" value="Os01g0740650 protein"/>
    <property type="match status" value="1"/>
</dbReference>
<evidence type="ECO:0000256" key="4">
    <source>
        <dbReference type="ARBA" id="ARBA00022670"/>
    </source>
</evidence>
<dbReference type="SUPFAM" id="SSF52025">
    <property type="entry name" value="PA domain"/>
    <property type="match status" value="1"/>
</dbReference>
<comment type="subcellular location">
    <subcellularLocation>
        <location evidence="2">Endoplasmic reticulum membrane</location>
        <topology evidence="2">Single-pass type II membrane protein</topology>
    </subcellularLocation>
</comment>
<dbReference type="Proteomes" id="UP000836841">
    <property type="component" value="Chromosome 5"/>
</dbReference>
<evidence type="ECO:0000256" key="15">
    <source>
        <dbReference type="ARBA" id="ARBA00066561"/>
    </source>
</evidence>
<dbReference type="FunFam" id="1.20.930.40:FF:000001">
    <property type="entry name" value="N-acetylated-alpha-linked acidic dipeptidase 2"/>
    <property type="match status" value="1"/>
</dbReference>
<feature type="domain" description="Transferrin receptor-like dimerisation" evidence="19">
    <location>
        <begin position="612"/>
        <end position="733"/>
    </location>
</feature>
<evidence type="ECO:0000256" key="3">
    <source>
        <dbReference type="ARBA" id="ARBA00005634"/>
    </source>
</evidence>
<dbReference type="Gene3D" id="1.20.930.40">
    <property type="entry name" value="Transferrin receptor-like, dimerisation domain"/>
    <property type="match status" value="1"/>
</dbReference>
<evidence type="ECO:0000256" key="6">
    <source>
        <dbReference type="ARBA" id="ARBA00022723"/>
    </source>
</evidence>
<dbReference type="GO" id="GO:0010075">
    <property type="term" value="P:regulation of meristem growth"/>
    <property type="evidence" value="ECO:0007669"/>
    <property type="project" value="UniProtKB-ARBA"/>
</dbReference>
<dbReference type="GO" id="GO:0046872">
    <property type="term" value="F:metal ion binding"/>
    <property type="evidence" value="ECO:0007669"/>
    <property type="project" value="UniProtKB-KW"/>
</dbReference>
<dbReference type="InterPro" id="IPR007365">
    <property type="entry name" value="TFR-like_dimer_dom"/>
</dbReference>
<name>A0AAU9SDM8_THLAR</name>
<evidence type="ECO:0000256" key="12">
    <source>
        <dbReference type="ARBA" id="ARBA00023136"/>
    </source>
</evidence>
<keyword evidence="11" id="KW-0482">Metalloprotease</keyword>
<dbReference type="PANTHER" id="PTHR10404:SF75">
    <property type="entry name" value="GLUTAMATE CARBOXYPEPTIDASE AMP1-RELATED"/>
    <property type="match status" value="1"/>
</dbReference>
<keyword evidence="12 18" id="KW-0472">Membrane</keyword>
<proteinExistence type="inferred from homology"/>
<dbReference type="GO" id="GO:0004181">
    <property type="term" value="F:metallocarboxypeptidase activity"/>
    <property type="evidence" value="ECO:0007669"/>
    <property type="project" value="UniProtKB-EC"/>
</dbReference>
<organism evidence="21 22">
    <name type="scientific">Thlaspi arvense</name>
    <name type="common">Field penny-cress</name>
    <dbReference type="NCBI Taxonomy" id="13288"/>
    <lineage>
        <taxon>Eukaryota</taxon>
        <taxon>Viridiplantae</taxon>
        <taxon>Streptophyta</taxon>
        <taxon>Embryophyta</taxon>
        <taxon>Tracheophyta</taxon>
        <taxon>Spermatophyta</taxon>
        <taxon>Magnoliopsida</taxon>
        <taxon>eudicotyledons</taxon>
        <taxon>Gunneridae</taxon>
        <taxon>Pentapetalae</taxon>
        <taxon>rosids</taxon>
        <taxon>malvids</taxon>
        <taxon>Brassicales</taxon>
        <taxon>Brassicaceae</taxon>
        <taxon>Thlaspideae</taxon>
        <taxon>Thlaspi</taxon>
    </lineage>
</organism>
<dbReference type="InterPro" id="IPR039373">
    <property type="entry name" value="Peptidase_M28B"/>
</dbReference>
<reference evidence="21 22" key="1">
    <citation type="submission" date="2022-03" db="EMBL/GenBank/DDBJ databases">
        <authorList>
            <person name="Nunn A."/>
            <person name="Chopra R."/>
            <person name="Nunn A."/>
            <person name="Contreras Garrido A."/>
        </authorList>
    </citation>
    <scope>NUCLEOTIDE SEQUENCE [LARGE SCALE GENOMIC DNA]</scope>
</reference>
<sequence length="737" mass="80452">MGCDVAAIHSSNSEVVGEVWRSCVKFPPLTTRPTVAGISIFPFRQPPPLCAFLFVIVLFVATFYTLHHPDATPHLFSRNSHNSLSLRRLFLSSASNATISSYLRALTRRPHLAGTKPSLDTLNYVLNHFQSLGLETHVAEYEALLSYPAHISVTARFSNATTVEFDLNEPVVYDAPGGDDPSSSPVVRPYHSYSPSGSAQGNVVFVNHGEERDYRALESIGVSVRNCVVLARKGDSLGRGGIVKIAETKGALGVLIYAENDGGGTGGIERGTVMRGIGDPVSPGWPGVVGGEKLSSEDDRVTRRFPKIPSLPLSRHNAEIVLASLGGARAPVGWRNSGRVGSGQRVGPGRTVVNMTYQGEMKMKKIHNVLATIRGTEEPDRYVILGNHRDAWTYGAVDPNSGTSALLDISRRFALLLKSGWRPRRTILLCSWDAEEFGMIGSTEWVEENVVNLGASAVAYLNVDCAVQGSGFFAGATPQLDRLLVDALKLVQDPDAVGLTVEDTFKSQNNIIERLSRVDSDFSGFLHHAGIPSIDMYYGADYPVYHTAFDSYDWMIRNADPLFHRHVAMAGIWGLLGILLADEPVLPFDYISYAEQLQAHRDALSKLLEGKVSVNPLSVAIQEFSFVAKEAADEAKRLKEQAYSKENVAAAAKRRELNDRMMLSERGFLDAEGIKGKEWFKHLVYGPAAEPESKLGFFPGIADALAMNSSEGVIEHEIWRVARAIQRASKALKGGFT</sequence>
<evidence type="ECO:0000256" key="5">
    <source>
        <dbReference type="ARBA" id="ARBA00022692"/>
    </source>
</evidence>
<keyword evidence="22" id="KW-1185">Reference proteome</keyword>
<protein>
    <recommendedName>
        <fullName evidence="15">glutamate carboxypeptidase II</fullName>
        <ecNumber evidence="15">3.4.17.21</ecNumber>
    </recommendedName>
</protein>
<evidence type="ECO:0000256" key="16">
    <source>
        <dbReference type="SAM" id="Coils"/>
    </source>
</evidence>
<evidence type="ECO:0000256" key="18">
    <source>
        <dbReference type="SAM" id="Phobius"/>
    </source>
</evidence>
<keyword evidence="9" id="KW-0735">Signal-anchor</keyword>
<dbReference type="InterPro" id="IPR036757">
    <property type="entry name" value="TFR-like_dimer_dom_sf"/>
</dbReference>
<feature type="domain" description="Peptidase M28" evidence="20">
    <location>
        <begin position="368"/>
        <end position="553"/>
    </location>
</feature>
<keyword evidence="6" id="KW-0479">Metal-binding</keyword>
<evidence type="ECO:0000256" key="11">
    <source>
        <dbReference type="ARBA" id="ARBA00023049"/>
    </source>
</evidence>
<keyword evidence="4" id="KW-0645">Protease</keyword>
<dbReference type="Gene3D" id="3.40.630.10">
    <property type="entry name" value="Zn peptidases"/>
    <property type="match status" value="1"/>
</dbReference>
<keyword evidence="13" id="KW-0325">Glycoprotein</keyword>
<dbReference type="SUPFAM" id="SSF53187">
    <property type="entry name" value="Zn-dependent exopeptidases"/>
    <property type="match status" value="1"/>
</dbReference>
<evidence type="ECO:0000313" key="22">
    <source>
        <dbReference type="Proteomes" id="UP000836841"/>
    </source>
</evidence>
<evidence type="ECO:0000259" key="19">
    <source>
        <dbReference type="Pfam" id="PF04253"/>
    </source>
</evidence>
<dbReference type="CDD" id="cd08022">
    <property type="entry name" value="M28_PSMA_like"/>
    <property type="match status" value="1"/>
</dbReference>
<dbReference type="Pfam" id="PF04253">
    <property type="entry name" value="TFR_dimer"/>
    <property type="match status" value="1"/>
</dbReference>
<comment type="catalytic activity">
    <reaction evidence="14">
        <text>Release of an unsubstituted, C-terminal glutamyl residue, typically from Ac-Asp-Glu or folylpoly-gamma-glutamates.</text>
        <dbReference type="EC" id="3.4.17.21"/>
    </reaction>
</comment>
<evidence type="ECO:0000256" key="10">
    <source>
        <dbReference type="ARBA" id="ARBA00022989"/>
    </source>
</evidence>
<gene>
    <name evidence="21" type="ORF">TAV2_LOCUS17753</name>
</gene>
<evidence type="ECO:0000259" key="20">
    <source>
        <dbReference type="Pfam" id="PF04389"/>
    </source>
</evidence>
<dbReference type="InterPro" id="IPR007484">
    <property type="entry name" value="Peptidase_M28"/>
</dbReference>
<evidence type="ECO:0000256" key="13">
    <source>
        <dbReference type="ARBA" id="ARBA00023180"/>
    </source>
</evidence>
<evidence type="ECO:0000256" key="14">
    <source>
        <dbReference type="ARBA" id="ARBA00052003"/>
    </source>
</evidence>
<keyword evidence="16" id="KW-0175">Coiled coil</keyword>
<evidence type="ECO:0000313" key="21">
    <source>
        <dbReference type="EMBL" id="CAH2064115.1"/>
    </source>
</evidence>
<evidence type="ECO:0000256" key="2">
    <source>
        <dbReference type="ARBA" id="ARBA00004648"/>
    </source>
</evidence>
<dbReference type="EC" id="3.4.17.21" evidence="15"/>
<accession>A0AAU9SDM8</accession>
<dbReference type="Pfam" id="PF04389">
    <property type="entry name" value="Peptidase_M28"/>
    <property type="match status" value="1"/>
</dbReference>
<dbReference type="EMBL" id="OU466861">
    <property type="protein sequence ID" value="CAH2064115.1"/>
    <property type="molecule type" value="Genomic_DNA"/>
</dbReference>
<feature type="transmembrane region" description="Helical" evidence="18">
    <location>
        <begin position="49"/>
        <end position="67"/>
    </location>
</feature>
<dbReference type="InterPro" id="IPR046450">
    <property type="entry name" value="PA_dom_sf"/>
</dbReference>
<evidence type="ECO:0000256" key="7">
    <source>
        <dbReference type="ARBA" id="ARBA00022801"/>
    </source>
</evidence>
<dbReference type="GO" id="GO:0006508">
    <property type="term" value="P:proteolysis"/>
    <property type="evidence" value="ECO:0007669"/>
    <property type="project" value="UniProtKB-KW"/>
</dbReference>
<evidence type="ECO:0000256" key="17">
    <source>
        <dbReference type="SAM" id="MobiDB-lite"/>
    </source>
</evidence>
<feature type="coiled-coil region" evidence="16">
    <location>
        <begin position="621"/>
        <end position="648"/>
    </location>
</feature>
<comment type="cofactor">
    <cofactor evidence="1">
        <name>Zn(2+)</name>
        <dbReference type="ChEBI" id="CHEBI:29105"/>
    </cofactor>
</comment>
<dbReference type="GO" id="GO:0005789">
    <property type="term" value="C:endoplasmic reticulum membrane"/>
    <property type="evidence" value="ECO:0007669"/>
    <property type="project" value="UniProtKB-SubCell"/>
</dbReference>
<evidence type="ECO:0000256" key="8">
    <source>
        <dbReference type="ARBA" id="ARBA00022833"/>
    </source>
</evidence>
<comment type="similarity">
    <text evidence="3">Belongs to the peptidase M28 family. M28B subfamily.</text>
</comment>
<keyword evidence="10 18" id="KW-1133">Transmembrane helix</keyword>